<accession>A0A671Z277</accession>
<dbReference type="InterPro" id="IPR037197">
    <property type="entry name" value="WWE_dom_sf"/>
</dbReference>
<dbReference type="AlphaFoldDB" id="A0A671Z277"/>
<reference evidence="7" key="3">
    <citation type="submission" date="2025-09" db="UniProtKB">
        <authorList>
            <consortium name="Ensembl"/>
        </authorList>
    </citation>
    <scope>IDENTIFICATION</scope>
</reference>
<comment type="subcellular location">
    <subcellularLocation>
        <location evidence="1">Nucleus</location>
    </subcellularLocation>
</comment>
<dbReference type="OrthoDB" id="6133115at2759"/>
<keyword evidence="4" id="KW-0520">NAD</keyword>
<dbReference type="InterPro" id="IPR051712">
    <property type="entry name" value="ARTD-AVP"/>
</dbReference>
<keyword evidence="8" id="KW-1185">Reference proteome</keyword>
<dbReference type="GeneTree" id="ENSGT00940000156857"/>
<reference evidence="7" key="1">
    <citation type="submission" date="2021-04" db="EMBL/GenBank/DDBJ databases">
        <authorList>
            <consortium name="Wellcome Sanger Institute Data Sharing"/>
        </authorList>
    </citation>
    <scope>NUCLEOTIDE SEQUENCE [LARGE SCALE GENOMIC DNA]</scope>
</reference>
<dbReference type="Proteomes" id="UP000472265">
    <property type="component" value="Chromosome 14"/>
</dbReference>
<dbReference type="GO" id="GO:0005634">
    <property type="term" value="C:nucleus"/>
    <property type="evidence" value="ECO:0007669"/>
    <property type="project" value="UniProtKB-SubCell"/>
</dbReference>
<sequence>MWHNEEMEDMDTSDIPWCWYYLADCGRWHRFEDDPDNPLSSQDIENYYQRNSKAVLNTSTANCQGNVDFSAMLQTDLKTGRQRRIQRSFNIDRGCSCFSAAPVFWEKVDPAHPYQLIPLNELTPEYHCVASYVRKDGLLDKPIVSISRIQNLDLWEIYCRKKSQLMRIHGVKEIEERRLFHGTENQNVDSICKFNFDLRLAGKHAHVYGKGIYFAKYATYADNYSHGSTDLLPLYGGETRGVNGEYTKIIFVARVMVGKSVDGQKHYQKPDHGKKENTHYSCVDDVKHPNIFVIFDPNQIYPEYLIQYR</sequence>
<dbReference type="SUPFAM" id="SSF56399">
    <property type="entry name" value="ADP-ribosylation"/>
    <property type="match status" value="1"/>
</dbReference>
<dbReference type="GO" id="GO:1990404">
    <property type="term" value="F:NAD+-protein mono-ADP-ribosyltransferase activity"/>
    <property type="evidence" value="ECO:0007669"/>
    <property type="project" value="TreeGrafter"/>
</dbReference>
<dbReference type="CDD" id="cd01439">
    <property type="entry name" value="TCCD_inducible_PARP_like"/>
    <property type="match status" value="1"/>
</dbReference>
<evidence type="ECO:0000259" key="5">
    <source>
        <dbReference type="PROSITE" id="PS50918"/>
    </source>
</evidence>
<keyword evidence="4" id="KW-0328">Glycosyltransferase</keyword>
<dbReference type="Pfam" id="PF00644">
    <property type="entry name" value="PARP"/>
    <property type="match status" value="1"/>
</dbReference>
<dbReference type="GO" id="GO:0003950">
    <property type="term" value="F:NAD+ poly-ADP-ribosyltransferase activity"/>
    <property type="evidence" value="ECO:0007669"/>
    <property type="project" value="UniProtKB-UniRule"/>
</dbReference>
<dbReference type="GeneID" id="115595272"/>
<dbReference type="Pfam" id="PF02825">
    <property type="entry name" value="WWE"/>
    <property type="match status" value="1"/>
</dbReference>
<protein>
    <recommendedName>
        <fullName evidence="4">Poly [ADP-ribose] polymerase</fullName>
        <shortName evidence="4">PARP</shortName>
        <ecNumber evidence="4">2.4.2.-</ecNumber>
    </recommendedName>
</protein>
<reference evidence="7" key="2">
    <citation type="submission" date="2025-08" db="UniProtKB">
        <authorList>
            <consortium name="Ensembl"/>
        </authorList>
    </citation>
    <scope>IDENTIFICATION</scope>
</reference>
<evidence type="ECO:0000256" key="3">
    <source>
        <dbReference type="ARBA" id="ARBA00024347"/>
    </source>
</evidence>
<name>A0A671Z277_SPAAU</name>
<dbReference type="PROSITE" id="PS50918">
    <property type="entry name" value="WWE"/>
    <property type="match status" value="1"/>
</dbReference>
<dbReference type="InParanoid" id="A0A671Z277"/>
<dbReference type="InterPro" id="IPR012317">
    <property type="entry name" value="Poly(ADP-ribose)pol_cat_dom"/>
</dbReference>
<evidence type="ECO:0000313" key="8">
    <source>
        <dbReference type="Proteomes" id="UP000472265"/>
    </source>
</evidence>
<keyword evidence="2" id="KW-0539">Nucleus</keyword>
<dbReference type="OMA" id="IQNVDLW"/>
<dbReference type="SUPFAM" id="SSF117839">
    <property type="entry name" value="WWE domain"/>
    <property type="match status" value="1"/>
</dbReference>
<dbReference type="CTD" id="57097"/>
<keyword evidence="4" id="KW-0808">Transferase</keyword>
<evidence type="ECO:0000256" key="4">
    <source>
        <dbReference type="RuleBase" id="RU362114"/>
    </source>
</evidence>
<dbReference type="Gene3D" id="3.90.228.10">
    <property type="match status" value="1"/>
</dbReference>
<dbReference type="PANTHER" id="PTHR45740">
    <property type="entry name" value="POLY [ADP-RIBOSE] POLYMERASE"/>
    <property type="match status" value="1"/>
</dbReference>
<dbReference type="EC" id="2.4.2.-" evidence="4"/>
<evidence type="ECO:0000259" key="6">
    <source>
        <dbReference type="PROSITE" id="PS51059"/>
    </source>
</evidence>
<proteinExistence type="inferred from homology"/>
<organism evidence="7 8">
    <name type="scientific">Sparus aurata</name>
    <name type="common">Gilthead sea bream</name>
    <dbReference type="NCBI Taxonomy" id="8175"/>
    <lineage>
        <taxon>Eukaryota</taxon>
        <taxon>Metazoa</taxon>
        <taxon>Chordata</taxon>
        <taxon>Craniata</taxon>
        <taxon>Vertebrata</taxon>
        <taxon>Euteleostomi</taxon>
        <taxon>Actinopterygii</taxon>
        <taxon>Neopterygii</taxon>
        <taxon>Teleostei</taxon>
        <taxon>Neoteleostei</taxon>
        <taxon>Acanthomorphata</taxon>
        <taxon>Eupercaria</taxon>
        <taxon>Spariformes</taxon>
        <taxon>Sparidae</taxon>
        <taxon>Sparus</taxon>
    </lineage>
</organism>
<evidence type="ECO:0000313" key="7">
    <source>
        <dbReference type="Ensembl" id="ENSSAUP00010069080.1"/>
    </source>
</evidence>
<comment type="similarity">
    <text evidence="3">Belongs to the ARTD/PARP family.</text>
</comment>
<gene>
    <name evidence="7" type="primary">LOC115595272</name>
</gene>
<dbReference type="InterPro" id="IPR004170">
    <property type="entry name" value="WWE_dom"/>
</dbReference>
<dbReference type="PROSITE" id="PS51059">
    <property type="entry name" value="PARP_CATALYTIC"/>
    <property type="match status" value="1"/>
</dbReference>
<feature type="domain" description="PARP catalytic" evidence="6">
    <location>
        <begin position="101"/>
        <end position="309"/>
    </location>
</feature>
<dbReference type="RefSeq" id="XP_030295360.1">
    <property type="nucleotide sequence ID" value="XM_030439500.1"/>
</dbReference>
<feature type="domain" description="WWE" evidence="5">
    <location>
        <begin position="5"/>
        <end position="87"/>
    </location>
</feature>
<dbReference type="Gene3D" id="3.30.720.50">
    <property type="match status" value="1"/>
</dbReference>
<evidence type="ECO:0000256" key="1">
    <source>
        <dbReference type="ARBA" id="ARBA00004123"/>
    </source>
</evidence>
<evidence type="ECO:0000256" key="2">
    <source>
        <dbReference type="ARBA" id="ARBA00023242"/>
    </source>
</evidence>
<dbReference type="Ensembl" id="ENSSAUT00010072300.1">
    <property type="protein sequence ID" value="ENSSAUP00010069080.1"/>
    <property type="gene ID" value="ENSSAUG00010027383.1"/>
</dbReference>
<dbReference type="PANTHER" id="PTHR45740:SF4">
    <property type="entry name" value="PROTEIN MONO-ADP-RIBOSYLTRANSFERASE PARP11"/>
    <property type="match status" value="1"/>
</dbReference>